<dbReference type="EMBL" id="QICS01000007">
    <property type="protein sequence ID" value="PXV89134.1"/>
    <property type="molecule type" value="Genomic_DNA"/>
</dbReference>
<dbReference type="EMBL" id="NOKA02000075">
    <property type="protein sequence ID" value="RDY28862.1"/>
    <property type="molecule type" value="Genomic_DNA"/>
</dbReference>
<keyword evidence="1" id="KW-0812">Transmembrane</keyword>
<dbReference type="InterPro" id="IPR036890">
    <property type="entry name" value="HATPase_C_sf"/>
</dbReference>
<comment type="caution">
    <text evidence="3">The sequence shown here is derived from an EMBL/GenBank/DDBJ whole genome shotgun (WGS) entry which is preliminary data.</text>
</comment>
<accession>A0A255IED4</accession>
<evidence type="ECO:0000313" key="3">
    <source>
        <dbReference type="EMBL" id="PXV89134.1"/>
    </source>
</evidence>
<evidence type="ECO:0000313" key="4">
    <source>
        <dbReference type="EMBL" id="RDY28862.1"/>
    </source>
</evidence>
<proteinExistence type="predicted"/>
<dbReference type="OrthoDB" id="9809348at2"/>
<dbReference type="InterPro" id="IPR050640">
    <property type="entry name" value="Bact_2-comp_sensor_kinase"/>
</dbReference>
<sequence>MNITLFPKRIFRITKIKKQLYFIYIFALLIPILLIGIFLITNTYHLLLKHYQNQIEADNIRVKSIMFDVTTNVYNLSDDLFSDKDLQVLLANHYSSKEESAKACNNYSKITNFINKNTYISDIKLYTNNQTIAEYGNFIPATQEIKEALWYQEASNHADIIWKSMETTDYWKHTSQELSLIRRIPVISTGEYAILVIQISNNYLKNRIQNNSLFTAVSVNNEPVFYSTNRSLVGCNVDFSIDYEQNQYQYLGQFTYDEQKSIACISTLLPYISKDKIYISTLDFNALPDAYHIVAFCSIIILIACIVPFILFTLFTNHFSTRINTLLREMHKASNGDYNIIDNFKGNDELSEVFSDLKVMIRCIMQMDSKMYEAKLKEKEFTNQQQKMEFKMLASQINPHFIYNTLETIRMQSFTSGNRDVANAIKLLGKYLHYVLENTGTSSTTLKKELDYIQTYLAIQKLRFDDRVNYQLMIQDALNLEEYQILPLLLQPIVENAILHGLEGTNENGKIIIDVKVIEEEFLIIDIFDNGLGMTEDKLLELNQNIQTRKQNKTSNIGLYNINQRIKLYYGNAYGMNIKSRLEEGTLVTLTLPSHNTMED</sequence>
<organism evidence="3 6">
    <name type="scientific">Lachnotalea glycerini</name>
    <dbReference type="NCBI Taxonomy" id="1763509"/>
    <lineage>
        <taxon>Bacteria</taxon>
        <taxon>Bacillati</taxon>
        <taxon>Bacillota</taxon>
        <taxon>Clostridia</taxon>
        <taxon>Lachnospirales</taxon>
        <taxon>Lachnospiraceae</taxon>
        <taxon>Lachnotalea</taxon>
    </lineage>
</organism>
<dbReference type="RefSeq" id="WP_094378211.1">
    <property type="nucleotide sequence ID" value="NZ_NOKA02000075.1"/>
</dbReference>
<dbReference type="Proteomes" id="UP000216411">
    <property type="component" value="Unassembled WGS sequence"/>
</dbReference>
<keyword evidence="3" id="KW-0418">Kinase</keyword>
<dbReference type="Pfam" id="PF02518">
    <property type="entry name" value="HATPase_c"/>
    <property type="match status" value="1"/>
</dbReference>
<dbReference type="SMART" id="SM00387">
    <property type="entry name" value="HATPase_c"/>
    <property type="match status" value="1"/>
</dbReference>
<feature type="domain" description="Histidine kinase/HSP90-like ATPase" evidence="2">
    <location>
        <begin position="481"/>
        <end position="596"/>
    </location>
</feature>
<evidence type="ECO:0000313" key="5">
    <source>
        <dbReference type="Proteomes" id="UP000216411"/>
    </source>
</evidence>
<feature type="transmembrane region" description="Helical" evidence="1">
    <location>
        <begin position="21"/>
        <end position="40"/>
    </location>
</feature>
<keyword evidence="1" id="KW-1133">Transmembrane helix</keyword>
<gene>
    <name evidence="3" type="ORF">C8E03_107111</name>
    <name evidence="4" type="ORF">CG710_019025</name>
</gene>
<dbReference type="Proteomes" id="UP000247523">
    <property type="component" value="Unassembled WGS sequence"/>
</dbReference>
<dbReference type="SUPFAM" id="SSF55874">
    <property type="entry name" value="ATPase domain of HSP90 chaperone/DNA topoisomerase II/histidine kinase"/>
    <property type="match status" value="1"/>
</dbReference>
<keyword evidence="3" id="KW-0808">Transferase</keyword>
<dbReference type="GO" id="GO:0016020">
    <property type="term" value="C:membrane"/>
    <property type="evidence" value="ECO:0007669"/>
    <property type="project" value="InterPro"/>
</dbReference>
<dbReference type="InterPro" id="IPR003594">
    <property type="entry name" value="HATPase_dom"/>
</dbReference>
<evidence type="ECO:0000313" key="6">
    <source>
        <dbReference type="Proteomes" id="UP000247523"/>
    </source>
</evidence>
<name>A0A255IED4_9FIRM</name>
<dbReference type="PANTHER" id="PTHR34220">
    <property type="entry name" value="SENSOR HISTIDINE KINASE YPDA"/>
    <property type="match status" value="1"/>
</dbReference>
<reference evidence="3 6" key="2">
    <citation type="submission" date="2018-05" db="EMBL/GenBank/DDBJ databases">
        <title>Genomic Encyclopedia of Type Strains, Phase IV (KMG-IV): sequencing the most valuable type-strain genomes for metagenomic binning, comparative biology and taxonomic classification.</title>
        <authorList>
            <person name="Goeker M."/>
        </authorList>
    </citation>
    <scope>NUCLEOTIDE SEQUENCE [LARGE SCALE GENOMIC DNA]</scope>
    <source>
        <strain evidence="3 6">DSM 28816</strain>
    </source>
</reference>
<reference evidence="4 5" key="1">
    <citation type="journal article" date="2017" name="Genome Announc.">
        <title>Draft Genome Sequence of a Sporulating and Motile Strain of Lachnotalea glycerini Isolated from Water in Quebec City, Canada.</title>
        <authorList>
            <person name="Maheux A.F."/>
            <person name="Boudreau D.K."/>
            <person name="Berube E."/>
            <person name="Boissinot M."/>
            <person name="Raymond F."/>
            <person name="Brodeur S."/>
            <person name="Corbeil J."/>
            <person name="Isabel S."/>
            <person name="Omar R.F."/>
            <person name="Bergeron M.G."/>
        </authorList>
    </citation>
    <scope>NUCLEOTIDE SEQUENCE [LARGE SCALE GENOMIC DNA]</scope>
    <source>
        <strain evidence="4 5">CCRI-19302</strain>
    </source>
</reference>
<dbReference type="InterPro" id="IPR010559">
    <property type="entry name" value="Sig_transdc_His_kin_internal"/>
</dbReference>
<dbReference type="PANTHER" id="PTHR34220:SF7">
    <property type="entry name" value="SENSOR HISTIDINE KINASE YPDA"/>
    <property type="match status" value="1"/>
</dbReference>
<dbReference type="AlphaFoldDB" id="A0A255IED4"/>
<feature type="transmembrane region" description="Helical" evidence="1">
    <location>
        <begin position="290"/>
        <end position="315"/>
    </location>
</feature>
<dbReference type="Gene3D" id="3.30.565.10">
    <property type="entry name" value="Histidine kinase-like ATPase, C-terminal domain"/>
    <property type="match status" value="1"/>
</dbReference>
<keyword evidence="5" id="KW-1185">Reference proteome</keyword>
<keyword evidence="1" id="KW-0472">Membrane</keyword>
<dbReference type="Pfam" id="PF06580">
    <property type="entry name" value="His_kinase"/>
    <property type="match status" value="1"/>
</dbReference>
<evidence type="ECO:0000259" key="2">
    <source>
        <dbReference type="SMART" id="SM00387"/>
    </source>
</evidence>
<reference evidence="4" key="3">
    <citation type="submission" date="2018-07" db="EMBL/GenBank/DDBJ databases">
        <authorList>
            <person name="Quirk P.G."/>
            <person name="Krulwich T.A."/>
        </authorList>
    </citation>
    <scope>NUCLEOTIDE SEQUENCE</scope>
    <source>
        <strain evidence="4">CCRI-19302</strain>
    </source>
</reference>
<evidence type="ECO:0000256" key="1">
    <source>
        <dbReference type="SAM" id="Phobius"/>
    </source>
</evidence>
<protein>
    <submittedName>
        <fullName evidence="3 4">Sensor histidine kinase</fullName>
    </submittedName>
</protein>
<dbReference type="GO" id="GO:0000155">
    <property type="term" value="F:phosphorelay sensor kinase activity"/>
    <property type="evidence" value="ECO:0007669"/>
    <property type="project" value="InterPro"/>
</dbReference>